<dbReference type="EMBL" id="LAZR01000313">
    <property type="protein sequence ID" value="KKN75290.1"/>
    <property type="molecule type" value="Genomic_DNA"/>
</dbReference>
<organism evidence="1">
    <name type="scientific">marine sediment metagenome</name>
    <dbReference type="NCBI Taxonomy" id="412755"/>
    <lineage>
        <taxon>unclassified sequences</taxon>
        <taxon>metagenomes</taxon>
        <taxon>ecological metagenomes</taxon>
    </lineage>
</organism>
<evidence type="ECO:0000313" key="1">
    <source>
        <dbReference type="EMBL" id="KKN75290.1"/>
    </source>
</evidence>
<name>A0A0F9T1W7_9ZZZZ</name>
<dbReference type="AlphaFoldDB" id="A0A0F9T1W7"/>
<comment type="caution">
    <text evidence="1">The sequence shown here is derived from an EMBL/GenBank/DDBJ whole genome shotgun (WGS) entry which is preliminary data.</text>
</comment>
<sequence>MVAGETSSGSLSDALPSIIADARIVKEFQGTWMRTTDIRRQKPGTGLSWQEFALSQVAAQDITEATNNQNFQQLQGTLFSIEPTMSQIIIKITDRTFRKIAAVVTGKFGSLAGNAMARKDDEDYLATFSTFATTTSPGAGNPLSFGHIAAAKSNVTSNVTEPSMAEVFAVLHGFQIKDIQDEVLSGVGTYTIPEGLTQDTFRQGFAGTVAGANVFEDGNITIDGSDDANGACHSREGVVAAVGMEIKKETDRDINFGGGADVISMVSEIAFAERKSGTTQVWAYLLKSDATAPTS</sequence>
<gene>
    <name evidence="1" type="ORF">LCGC14_0382890</name>
</gene>
<reference evidence="1" key="1">
    <citation type="journal article" date="2015" name="Nature">
        <title>Complex archaea that bridge the gap between prokaryotes and eukaryotes.</title>
        <authorList>
            <person name="Spang A."/>
            <person name="Saw J.H."/>
            <person name="Jorgensen S.L."/>
            <person name="Zaremba-Niedzwiedzka K."/>
            <person name="Martijn J."/>
            <person name="Lind A.E."/>
            <person name="van Eijk R."/>
            <person name="Schleper C."/>
            <person name="Guy L."/>
            <person name="Ettema T.J."/>
        </authorList>
    </citation>
    <scope>NUCLEOTIDE SEQUENCE</scope>
</reference>
<accession>A0A0F9T1W7</accession>
<protein>
    <recommendedName>
        <fullName evidence="2">Capsid protein</fullName>
    </recommendedName>
</protein>
<evidence type="ECO:0008006" key="2">
    <source>
        <dbReference type="Google" id="ProtNLM"/>
    </source>
</evidence>
<proteinExistence type="predicted"/>